<name>A0A0N1IBF9_PAPMA</name>
<dbReference type="AlphaFoldDB" id="A0A0N1IBF9"/>
<dbReference type="GO" id="GO:0005096">
    <property type="term" value="F:GTPase activator activity"/>
    <property type="evidence" value="ECO:0007669"/>
    <property type="project" value="TreeGrafter"/>
</dbReference>
<dbReference type="InterPro" id="IPR051282">
    <property type="entry name" value="Arf-GAP_GTPase_ANK_PH"/>
</dbReference>
<proteinExistence type="predicted"/>
<organism evidence="3 4">
    <name type="scientific">Papilio machaon</name>
    <name type="common">Old World swallowtail butterfly</name>
    <dbReference type="NCBI Taxonomy" id="76193"/>
    <lineage>
        <taxon>Eukaryota</taxon>
        <taxon>Metazoa</taxon>
        <taxon>Ecdysozoa</taxon>
        <taxon>Arthropoda</taxon>
        <taxon>Hexapoda</taxon>
        <taxon>Insecta</taxon>
        <taxon>Pterygota</taxon>
        <taxon>Neoptera</taxon>
        <taxon>Endopterygota</taxon>
        <taxon>Lepidoptera</taxon>
        <taxon>Glossata</taxon>
        <taxon>Ditrysia</taxon>
        <taxon>Papilionoidea</taxon>
        <taxon>Papilionidae</taxon>
        <taxon>Papilioninae</taxon>
        <taxon>Papilio</taxon>
    </lineage>
</organism>
<dbReference type="InParanoid" id="A0A0N1IBF9"/>
<evidence type="ECO:0000256" key="1">
    <source>
        <dbReference type="ARBA" id="ARBA00022771"/>
    </source>
</evidence>
<evidence type="ECO:0000313" key="3">
    <source>
        <dbReference type="EMBL" id="KPJ20510.1"/>
    </source>
</evidence>
<sequence length="297" mass="32112">MRTIKLTIIEGYKEKPSRATDKALLSAFDTLKEPASSRQSLASEVEVGSTNGADKDTPHVKKRHRRMKSSGVKKDGDDEGENATSCEFTIVSLDGKRWRWEVCAGGGAAGAGAAAAAERDAWVAAVEAQILASLQGRSSANGSEIAARFPKSEVQRFDAGVQHKRLSYVNVMVCIGNELANAVWEAELRGHSRPQHNSPREDKERWIRLKYERGAFLPSDDMCVSGEMLRTAAARGKMAMLVRALASPPPRVPSPHDRSLALRAAAAAGQLAAAQLLIWAKELNFVNIKGAALNTQL</sequence>
<gene>
    <name evidence="3" type="ORF">RR48_01029</name>
</gene>
<dbReference type="InterPro" id="IPR038508">
    <property type="entry name" value="ArfGAP_dom_sf"/>
</dbReference>
<dbReference type="InterPro" id="IPR011993">
    <property type="entry name" value="PH-like_dom_sf"/>
</dbReference>
<accession>A0A0N1IBF9</accession>
<keyword evidence="1" id="KW-0479">Metal-binding</keyword>
<evidence type="ECO:0000256" key="2">
    <source>
        <dbReference type="SAM" id="MobiDB-lite"/>
    </source>
</evidence>
<dbReference type="Proteomes" id="UP000053240">
    <property type="component" value="Unassembled WGS sequence"/>
</dbReference>
<keyword evidence="1" id="KW-0862">Zinc</keyword>
<dbReference type="SUPFAM" id="SSF57863">
    <property type="entry name" value="ArfGap/RecO-like zinc finger"/>
    <property type="match status" value="1"/>
</dbReference>
<dbReference type="EMBL" id="KQ459669">
    <property type="protein sequence ID" value="KPJ20510.1"/>
    <property type="molecule type" value="Genomic_DNA"/>
</dbReference>
<dbReference type="GO" id="GO:0003924">
    <property type="term" value="F:GTPase activity"/>
    <property type="evidence" value="ECO:0007669"/>
    <property type="project" value="TreeGrafter"/>
</dbReference>
<keyword evidence="4" id="KW-1185">Reference proteome</keyword>
<protein>
    <submittedName>
        <fullName evidence="3">Centaurin-gamma-1A</fullName>
    </submittedName>
</protein>
<dbReference type="PANTHER" id="PTHR45819">
    <property type="entry name" value="CENTAURIN-GAMMA-1A"/>
    <property type="match status" value="1"/>
</dbReference>
<feature type="compositionally biased region" description="Polar residues" evidence="2">
    <location>
        <begin position="36"/>
        <end position="52"/>
    </location>
</feature>
<dbReference type="InterPro" id="IPR037278">
    <property type="entry name" value="ARFGAP/RecO"/>
</dbReference>
<evidence type="ECO:0000313" key="4">
    <source>
        <dbReference type="Proteomes" id="UP000053240"/>
    </source>
</evidence>
<feature type="region of interest" description="Disordered" evidence="2">
    <location>
        <begin position="33"/>
        <end position="81"/>
    </location>
</feature>
<keyword evidence="1" id="KW-0863">Zinc-finger</keyword>
<dbReference type="Gene3D" id="1.10.220.150">
    <property type="entry name" value="Arf GTPase activating protein"/>
    <property type="match status" value="1"/>
</dbReference>
<reference evidence="3 4" key="1">
    <citation type="journal article" date="2015" name="Nat. Commun.">
        <title>Outbred genome sequencing and CRISPR/Cas9 gene editing in butterflies.</title>
        <authorList>
            <person name="Li X."/>
            <person name="Fan D."/>
            <person name="Zhang W."/>
            <person name="Liu G."/>
            <person name="Zhang L."/>
            <person name="Zhao L."/>
            <person name="Fang X."/>
            <person name="Chen L."/>
            <person name="Dong Y."/>
            <person name="Chen Y."/>
            <person name="Ding Y."/>
            <person name="Zhao R."/>
            <person name="Feng M."/>
            <person name="Zhu Y."/>
            <person name="Feng Y."/>
            <person name="Jiang X."/>
            <person name="Zhu D."/>
            <person name="Xiang H."/>
            <person name="Feng X."/>
            <person name="Li S."/>
            <person name="Wang J."/>
            <person name="Zhang G."/>
            <person name="Kronforst M.R."/>
            <person name="Wang W."/>
        </authorList>
    </citation>
    <scope>NUCLEOTIDE SEQUENCE [LARGE SCALE GENOMIC DNA]</scope>
    <source>
        <strain evidence="3">Ya'a_city_454_Pm</strain>
        <tissue evidence="3">Whole body</tissue>
    </source>
</reference>
<dbReference type="PANTHER" id="PTHR45819:SF5">
    <property type="entry name" value="CENTAURIN-GAMMA-1A"/>
    <property type="match status" value="1"/>
</dbReference>
<dbReference type="GO" id="GO:0008270">
    <property type="term" value="F:zinc ion binding"/>
    <property type="evidence" value="ECO:0007669"/>
    <property type="project" value="UniProtKB-KW"/>
</dbReference>
<dbReference type="Gene3D" id="2.30.29.30">
    <property type="entry name" value="Pleckstrin-homology domain (PH domain)/Phosphotyrosine-binding domain (PTB)"/>
    <property type="match status" value="1"/>
</dbReference>